<evidence type="ECO:0000256" key="1">
    <source>
        <dbReference type="SAM" id="MobiDB-lite"/>
    </source>
</evidence>
<proteinExistence type="predicted"/>
<feature type="compositionally biased region" description="Basic and acidic residues" evidence="1">
    <location>
        <begin position="19"/>
        <end position="29"/>
    </location>
</feature>
<feature type="compositionally biased region" description="Polar residues" evidence="1">
    <location>
        <begin position="1"/>
        <end position="17"/>
    </location>
</feature>
<gene>
    <name evidence="2" type="ORF">K460DRAFT_320907</name>
</gene>
<evidence type="ECO:0008006" key="4">
    <source>
        <dbReference type="Google" id="ProtNLM"/>
    </source>
</evidence>
<accession>A0A9P4G8E5</accession>
<dbReference type="EMBL" id="ML976619">
    <property type="protein sequence ID" value="KAF1840639.1"/>
    <property type="molecule type" value="Genomic_DNA"/>
</dbReference>
<feature type="region of interest" description="Disordered" evidence="1">
    <location>
        <begin position="1"/>
        <end position="29"/>
    </location>
</feature>
<dbReference type="PANTHER" id="PTHR37015">
    <property type="entry name" value="REVERSE TRANSCRIPTASE DOMAIN-CONTAINING PROTEIN"/>
    <property type="match status" value="1"/>
</dbReference>
<dbReference type="AlphaFoldDB" id="A0A9P4G8E5"/>
<dbReference type="PANTHER" id="PTHR37015:SF1">
    <property type="entry name" value="REVERSE TRANSCRIPTASE DOMAIN-CONTAINING PROTEIN"/>
    <property type="match status" value="1"/>
</dbReference>
<comment type="caution">
    <text evidence="2">The sequence shown here is derived from an EMBL/GenBank/DDBJ whole genome shotgun (WGS) entry which is preliminary data.</text>
</comment>
<organism evidence="2 3">
    <name type="scientific">Cucurbitaria berberidis CBS 394.84</name>
    <dbReference type="NCBI Taxonomy" id="1168544"/>
    <lineage>
        <taxon>Eukaryota</taxon>
        <taxon>Fungi</taxon>
        <taxon>Dikarya</taxon>
        <taxon>Ascomycota</taxon>
        <taxon>Pezizomycotina</taxon>
        <taxon>Dothideomycetes</taxon>
        <taxon>Pleosporomycetidae</taxon>
        <taxon>Pleosporales</taxon>
        <taxon>Pleosporineae</taxon>
        <taxon>Cucurbitariaceae</taxon>
        <taxon>Cucurbitaria</taxon>
    </lineage>
</organism>
<dbReference type="OrthoDB" id="74545at2759"/>
<name>A0A9P4G8E5_9PLEO</name>
<dbReference type="GeneID" id="63847711"/>
<dbReference type="RefSeq" id="XP_040783202.1">
    <property type="nucleotide sequence ID" value="XM_040930459.1"/>
</dbReference>
<keyword evidence="3" id="KW-1185">Reference proteome</keyword>
<protein>
    <recommendedName>
        <fullName evidence="4">Reverse transcriptase domain-containing protein</fullName>
    </recommendedName>
</protein>
<evidence type="ECO:0000313" key="2">
    <source>
        <dbReference type="EMBL" id="KAF1840639.1"/>
    </source>
</evidence>
<evidence type="ECO:0000313" key="3">
    <source>
        <dbReference type="Proteomes" id="UP000800039"/>
    </source>
</evidence>
<reference evidence="2" key="1">
    <citation type="submission" date="2020-01" db="EMBL/GenBank/DDBJ databases">
        <authorList>
            <consortium name="DOE Joint Genome Institute"/>
            <person name="Haridas S."/>
            <person name="Albert R."/>
            <person name="Binder M."/>
            <person name="Bloem J."/>
            <person name="Labutti K."/>
            <person name="Salamov A."/>
            <person name="Andreopoulos B."/>
            <person name="Baker S.E."/>
            <person name="Barry K."/>
            <person name="Bills G."/>
            <person name="Bluhm B.H."/>
            <person name="Cannon C."/>
            <person name="Castanera R."/>
            <person name="Culley D.E."/>
            <person name="Daum C."/>
            <person name="Ezra D."/>
            <person name="Gonzalez J.B."/>
            <person name="Henrissat B."/>
            <person name="Kuo A."/>
            <person name="Liang C."/>
            <person name="Lipzen A."/>
            <person name="Lutzoni F."/>
            <person name="Magnuson J."/>
            <person name="Mondo S."/>
            <person name="Nolan M."/>
            <person name="Ohm R."/>
            <person name="Pangilinan J."/>
            <person name="Park H.-J."/>
            <person name="Ramirez L."/>
            <person name="Alfaro M."/>
            <person name="Sun H."/>
            <person name="Tritt A."/>
            <person name="Yoshinaga Y."/>
            <person name="Zwiers L.-H."/>
            <person name="Turgeon B.G."/>
            <person name="Goodwin S.B."/>
            <person name="Spatafora J.W."/>
            <person name="Crous P.W."/>
            <person name="Grigoriev I.V."/>
        </authorList>
    </citation>
    <scope>NUCLEOTIDE SEQUENCE</scope>
    <source>
        <strain evidence="2">CBS 394.84</strain>
    </source>
</reference>
<sequence>MASESNFLSQTLQAITSTKRREQERRRKTFEASKAKLLESVAAASDDRARLEVMLSGFKELSSSNKGVSYVDDDRTEHARNVARYLEQSYRDPSVSSGIIQGFYRNFRQKVDQESQRFDYADLYYRLLSEWTDASSKPLEQSERKEEELDGSFEHVPKYDLQKLKNKFASVVFTPRETDEVEIDTYLSDFFQDDHGTSLLEAIRKANVAFARKLKERATPFDSEILKQCIKALLGNNLLNDDAKNTLSEFTTNEVVLDEIADVLNLRFADLDNWSWQADEGMYYEPRRQITGKYRIMMDMDILQAIFLHYIAVSWCGHLKSVFGTLPNDKRFWRGPKKMTEEEKGRHYYFMGFHPTSGVVGKLDKNFCDTFFLSALPCSLTEGGDPYGEDKDAEAAADETKTGLGMRQMFLRQLATDVITRRSLHGQVAVVQSDLQWYATGLPHTTLFAVLRFWGVPEDWISLFKKYAEAPLRMTATPGEDVRTRKRGIPITDAFETLFGECVLFCMDVAVNRLSGMTLIRFHDDLFLSGEPSQCANAWEAIQDFVKVLGLDINTSKTGSVYLCDTEKDGNLLTKFPKGPVCMGMLQLTDEGEWAIDQKQVTAHVRQLQKQLGQCSSIISWIQTWNACMGRFFQDTFGKPANCFGQAHVDAILETHANMQRQLFQAHSGSVTNYLREQIHERFDVAKVPDSFFFLPEDFGGLGVKNPFIPFFGVKDQVLKSPLSRIAQFRKKEKRAYKDASEAFAALSDSDKQRRLRKGLGESSKHTPIQSEPFVSFEEYTAYREAYSNEFLCAYAELNLKPRVEDVHLANDLKPWFDELLHSHGIDWYSFSSEDKWIMHLYAEELKHQFGALSIVDKNLLPSGVMKMLKKKKVTWQIVIWE</sequence>
<dbReference type="Proteomes" id="UP000800039">
    <property type="component" value="Unassembled WGS sequence"/>
</dbReference>